<dbReference type="InterPro" id="IPR036179">
    <property type="entry name" value="Ig-like_dom_sf"/>
</dbReference>
<evidence type="ECO:0000256" key="5">
    <source>
        <dbReference type="ARBA" id="ARBA00022553"/>
    </source>
</evidence>
<proteinExistence type="predicted"/>
<dbReference type="PROSITE" id="PS00022">
    <property type="entry name" value="EGF_1"/>
    <property type="match status" value="2"/>
</dbReference>
<dbReference type="Gene3D" id="2.60.40.10">
    <property type="entry name" value="Immunoglobulins"/>
    <property type="match status" value="4"/>
</dbReference>
<keyword evidence="17 29" id="KW-0675">Receptor</keyword>
<keyword evidence="10 22" id="KW-0547">Nucleotide-binding</keyword>
<dbReference type="InterPro" id="IPR003961">
    <property type="entry name" value="FN3_dom"/>
</dbReference>
<dbReference type="PANTHER" id="PTHR24416:SF341">
    <property type="entry name" value="TYROSINE-PROTEIN KINASE RECEPTOR TIE-1"/>
    <property type="match status" value="1"/>
</dbReference>
<evidence type="ECO:0000256" key="8">
    <source>
        <dbReference type="ARBA" id="ARBA00022729"/>
    </source>
</evidence>
<keyword evidence="11 29" id="KW-0418">Kinase</keyword>
<keyword evidence="5" id="KW-0597">Phosphoprotein</keyword>
<dbReference type="PROSITE" id="PS01186">
    <property type="entry name" value="EGF_2"/>
    <property type="match status" value="1"/>
</dbReference>
<comment type="subcellular location">
    <subcellularLocation>
        <location evidence="1">Cell membrane</location>
        <topology evidence="1">Single-pass type I membrane protein</topology>
    </subcellularLocation>
</comment>
<dbReference type="InterPro" id="IPR013783">
    <property type="entry name" value="Ig-like_fold"/>
</dbReference>
<evidence type="ECO:0000256" key="22">
    <source>
        <dbReference type="PROSITE-ProRule" id="PRU10141"/>
    </source>
</evidence>
<evidence type="ECO:0000256" key="10">
    <source>
        <dbReference type="ARBA" id="ARBA00022741"/>
    </source>
</evidence>
<evidence type="ECO:0000259" key="27">
    <source>
        <dbReference type="PROSITE" id="PS50835"/>
    </source>
</evidence>
<dbReference type="CDD" id="cd00063">
    <property type="entry name" value="FN3"/>
    <property type="match status" value="2"/>
</dbReference>
<keyword evidence="9" id="KW-0677">Repeat</keyword>
<keyword evidence="8" id="KW-0732">Signal</keyword>
<feature type="binding site" evidence="22">
    <location>
        <position position="793"/>
    </location>
    <ligand>
        <name>ATP</name>
        <dbReference type="ChEBI" id="CHEBI:30616"/>
    </ligand>
</feature>
<dbReference type="SUPFAM" id="SSF48726">
    <property type="entry name" value="Immunoglobulin"/>
    <property type="match status" value="1"/>
</dbReference>
<feature type="disulfide bond" evidence="21">
    <location>
        <begin position="217"/>
        <end position="226"/>
    </location>
</feature>
<dbReference type="PROSITE" id="PS50853">
    <property type="entry name" value="FN3"/>
    <property type="match status" value="2"/>
</dbReference>
<dbReference type="PROSITE" id="PS50835">
    <property type="entry name" value="IG_LIKE"/>
    <property type="match status" value="1"/>
</dbReference>
<accession>M7BEZ7</accession>
<dbReference type="STRING" id="8469.M7BEZ7"/>
<dbReference type="InterPro" id="IPR009030">
    <property type="entry name" value="Growth_fac_rcpt_cys_sf"/>
</dbReference>
<evidence type="ECO:0000256" key="4">
    <source>
        <dbReference type="ARBA" id="ARBA00022536"/>
    </source>
</evidence>
<feature type="disulfide bond" evidence="21">
    <location>
        <begin position="259"/>
        <end position="268"/>
    </location>
</feature>
<feature type="domain" description="EGF-like" evidence="26">
    <location>
        <begin position="235"/>
        <end position="269"/>
    </location>
</feature>
<dbReference type="Gene3D" id="2.170.300.10">
    <property type="entry name" value="Tie2 ligand-binding domain superfamily"/>
    <property type="match status" value="1"/>
</dbReference>
<dbReference type="Gene3D" id="3.30.200.20">
    <property type="entry name" value="Phosphorylase Kinase, domain 1"/>
    <property type="match status" value="1"/>
</dbReference>
<evidence type="ECO:0000256" key="9">
    <source>
        <dbReference type="ARBA" id="ARBA00022737"/>
    </source>
</evidence>
<feature type="region of interest" description="Disordered" evidence="23">
    <location>
        <begin position="1"/>
        <end position="27"/>
    </location>
</feature>
<dbReference type="InterPro" id="IPR020635">
    <property type="entry name" value="Tyr_kinase_cat_dom"/>
</dbReference>
<evidence type="ECO:0000259" key="25">
    <source>
        <dbReference type="PROSITE" id="PS50011"/>
    </source>
</evidence>
<dbReference type="SUPFAM" id="SSF56112">
    <property type="entry name" value="Protein kinase-like (PK-like)"/>
    <property type="match status" value="1"/>
</dbReference>
<dbReference type="InterPro" id="IPR007110">
    <property type="entry name" value="Ig-like_dom"/>
</dbReference>
<dbReference type="PROSITE" id="PS00109">
    <property type="entry name" value="PROTEIN_KINASE_TYR"/>
    <property type="match status" value="1"/>
</dbReference>
<feature type="domain" description="Fibronectin type-III" evidence="28">
    <location>
        <begin position="373"/>
        <end position="469"/>
    </location>
</feature>
<dbReference type="FunFam" id="3.30.200.20:FF:000113">
    <property type="entry name" value="Putative tyrosine-protein kinase receptor Tie-1"/>
    <property type="match status" value="1"/>
</dbReference>
<evidence type="ECO:0000256" key="17">
    <source>
        <dbReference type="ARBA" id="ARBA00023170"/>
    </source>
</evidence>
<keyword evidence="3" id="KW-1003">Cell membrane</keyword>
<dbReference type="InterPro" id="IPR008266">
    <property type="entry name" value="Tyr_kinase_AS"/>
</dbReference>
<dbReference type="InterPro" id="IPR001245">
    <property type="entry name" value="Ser-Thr/Tyr_kinase_cat_dom"/>
</dbReference>
<evidence type="ECO:0000256" key="13">
    <source>
        <dbReference type="ARBA" id="ARBA00022989"/>
    </source>
</evidence>
<name>M7BEZ7_CHEMY</name>
<evidence type="ECO:0000256" key="18">
    <source>
        <dbReference type="ARBA" id="ARBA00023180"/>
    </source>
</evidence>
<dbReference type="EC" id="2.7.10.1" evidence="2"/>
<dbReference type="Proteomes" id="UP000031443">
    <property type="component" value="Unassembled WGS sequence"/>
</dbReference>
<keyword evidence="7 24" id="KW-0812">Transmembrane</keyword>
<dbReference type="InterPro" id="IPR000719">
    <property type="entry name" value="Prot_kinase_dom"/>
</dbReference>
<keyword evidence="15" id="KW-0829">Tyrosine-protein kinase</keyword>
<dbReference type="GO" id="GO:0005524">
    <property type="term" value="F:ATP binding"/>
    <property type="evidence" value="ECO:0007669"/>
    <property type="project" value="UniProtKB-UniRule"/>
</dbReference>
<feature type="domain" description="Ig-like" evidence="27">
    <location>
        <begin position="275"/>
        <end position="366"/>
    </location>
</feature>
<evidence type="ECO:0000259" key="28">
    <source>
        <dbReference type="PROSITE" id="PS50853"/>
    </source>
</evidence>
<dbReference type="SMART" id="SM00219">
    <property type="entry name" value="TyrKc"/>
    <property type="match status" value="1"/>
</dbReference>
<keyword evidence="19" id="KW-0393">Immunoglobulin domain</keyword>
<evidence type="ECO:0000256" key="2">
    <source>
        <dbReference type="ARBA" id="ARBA00011902"/>
    </source>
</evidence>
<keyword evidence="16 21" id="KW-1015">Disulfide bond</keyword>
<dbReference type="Pfam" id="PF07714">
    <property type="entry name" value="PK_Tyr_Ser-Thr"/>
    <property type="match status" value="1"/>
</dbReference>
<dbReference type="PRINTS" id="PR00109">
    <property type="entry name" value="TYRKINASE"/>
</dbReference>
<dbReference type="SUPFAM" id="SSF49265">
    <property type="entry name" value="Fibronectin type III"/>
    <property type="match status" value="2"/>
</dbReference>
<dbReference type="Gene3D" id="1.10.510.10">
    <property type="entry name" value="Transferase(Phosphotransferase) domain 1"/>
    <property type="match status" value="1"/>
</dbReference>
<evidence type="ECO:0000256" key="11">
    <source>
        <dbReference type="ARBA" id="ARBA00022777"/>
    </source>
</evidence>
<keyword evidence="12 22" id="KW-0067">ATP-binding</keyword>
<dbReference type="PANTHER" id="PTHR24416">
    <property type="entry name" value="TYROSINE-PROTEIN KINASE RECEPTOR"/>
    <property type="match status" value="1"/>
</dbReference>
<evidence type="ECO:0000256" key="19">
    <source>
        <dbReference type="ARBA" id="ARBA00023319"/>
    </source>
</evidence>
<dbReference type="CDD" id="cd00054">
    <property type="entry name" value="EGF_CA"/>
    <property type="match status" value="2"/>
</dbReference>
<dbReference type="InterPro" id="IPR017441">
    <property type="entry name" value="Protein_kinase_ATP_BS"/>
</dbReference>
<dbReference type="InterPro" id="IPR000742">
    <property type="entry name" value="EGF"/>
</dbReference>
<dbReference type="SMART" id="SM00181">
    <property type="entry name" value="EGF"/>
    <property type="match status" value="2"/>
</dbReference>
<dbReference type="FunFam" id="2.60.40.10:FF:000583">
    <property type="entry name" value="tyrosine-protein kinase receptor Tie-1 isoform X2"/>
    <property type="match status" value="1"/>
</dbReference>
<sequence>MDRTGAETLSVSTSSTPRQRLSQIRRRKKKTREDVFTAILDITLVANVQSPSHTSFYLSCVMGERAVSYLQIERDNKIVMTHPNTKFQNYRNRSNEVQARGFSMADLVGILYCLGRTQMEQARVVYVHNSRNGTYYQTTDRGEVNGTLFTLTLPDVGLSENGVYSATFIGDSPLTSAFYRLIVRGCPAKKWGPSCEKDCPDCLNGGICHDGVGECICPPGFMGTRCEKACPLGHYGADCALDCHCQNGGTCNRFSGCVCPSGWHGERCEKSDRIPQIINLDTELEFNLGSQPVISCMATGNPPPVRDSIELRKADGTVLTSIKAIMETDKTTSEFLVPVLTEVDTGLWECRVSTSGGQDSRRVKVNVKVPPVPLSPPRLLAKQSRQLVVSPVDGFSGDGPVTSIKLLYKPKDNTSPWSSIVVDNSENITLMNLRPVTAYLVKVQLTRPGDKGEGAIGPQAVMVTECQEPTAKPVIEGWSVEGKNTLHVNWNLPNNYEPANGFVVRLLDSAKVLVREINITSMFVHSARIRNLEFNKEYGLEVFVYHCTSLGPPSDLYKVMINSKGPSSPRSLHAEPLADTTVKLTWQAPEYPNGGVSKYIVELQQLGGASEPQWVDTDSGGETTKIIWGLNASTWYQFRVRANSHVPGEWSEPVKAETLGDGALSEVPRLKSQDMQPSGIDQQLLLAIIGSVSVTCLTILFALLALFLIKKNFFHRRRTFTYQSGSGEETILQFNSGTLTLTRRPKPQPEPLSYPILEWEDIKFEDMIGEGNFGQVIRAMIKKDGLKMNAAIKMLKEFASENDHRDFAGELEVLCKLGHHPNIINLLGACENKGYLYIAIEYAPYGNLLDFLRKSRVLETDPAFAKEHGTASTLTSQQLLQFASDVAKGMQYLSEKQFIHRDLAARNILVGENLASKIADFGLSRGEEVYVKKTMGRLPVRWMAIESLNYSVYTTKSDVWSFGVLLWEIVSLGGTPYCGMTCAELYEKLPQGYRGTPYCGMTCAELYEKLPQGYRMEKPRNCDDEVYELMKQCWRDRPYERPPFAQISMQLIRMLEARKAYVNMALFENFTYAGIDATAEEA</sequence>
<organism evidence="29 30">
    <name type="scientific">Chelonia mydas</name>
    <name type="common">Green sea-turtle</name>
    <name type="synonym">Chelonia agassizi</name>
    <dbReference type="NCBI Taxonomy" id="8469"/>
    <lineage>
        <taxon>Eukaryota</taxon>
        <taxon>Metazoa</taxon>
        <taxon>Chordata</taxon>
        <taxon>Craniata</taxon>
        <taxon>Vertebrata</taxon>
        <taxon>Euteleostomi</taxon>
        <taxon>Archelosauria</taxon>
        <taxon>Testudinata</taxon>
        <taxon>Testudines</taxon>
        <taxon>Cryptodira</taxon>
        <taxon>Durocryptodira</taxon>
        <taxon>Americhelydia</taxon>
        <taxon>Chelonioidea</taxon>
        <taxon>Cheloniidae</taxon>
        <taxon>Chelonia</taxon>
    </lineage>
</organism>
<evidence type="ECO:0000256" key="23">
    <source>
        <dbReference type="SAM" id="MobiDB-lite"/>
    </source>
</evidence>
<feature type="compositionally biased region" description="Polar residues" evidence="23">
    <location>
        <begin position="7"/>
        <end position="22"/>
    </location>
</feature>
<keyword evidence="13 24" id="KW-1133">Transmembrane helix</keyword>
<dbReference type="PROSITE" id="PS50011">
    <property type="entry name" value="PROTEIN_KINASE_DOM"/>
    <property type="match status" value="1"/>
</dbReference>
<keyword evidence="4 21" id="KW-0245">EGF-like domain</keyword>
<evidence type="ECO:0000256" key="14">
    <source>
        <dbReference type="ARBA" id="ARBA00023136"/>
    </source>
</evidence>
<dbReference type="eggNOG" id="KOG0200">
    <property type="taxonomic scope" value="Eukaryota"/>
</dbReference>
<feature type="domain" description="Protein kinase" evidence="25">
    <location>
        <begin position="762"/>
        <end position="1062"/>
    </location>
</feature>
<evidence type="ECO:0000256" key="3">
    <source>
        <dbReference type="ARBA" id="ARBA00022475"/>
    </source>
</evidence>
<dbReference type="InterPro" id="IPR011009">
    <property type="entry name" value="Kinase-like_dom_sf"/>
</dbReference>
<feature type="domain" description="EGF-like" evidence="26">
    <location>
        <begin position="191"/>
        <end position="227"/>
    </location>
</feature>
<evidence type="ECO:0000256" key="16">
    <source>
        <dbReference type="ARBA" id="ARBA00023157"/>
    </source>
</evidence>
<comment type="caution">
    <text evidence="21">Lacks conserved residue(s) required for the propagation of feature annotation.</text>
</comment>
<dbReference type="AlphaFoldDB" id="M7BEZ7"/>
<comment type="catalytic activity">
    <reaction evidence="20">
        <text>L-tyrosyl-[protein] + ATP = O-phospho-L-tyrosyl-[protein] + ADP + H(+)</text>
        <dbReference type="Rhea" id="RHEA:10596"/>
        <dbReference type="Rhea" id="RHEA-COMP:10136"/>
        <dbReference type="Rhea" id="RHEA-COMP:20101"/>
        <dbReference type="ChEBI" id="CHEBI:15378"/>
        <dbReference type="ChEBI" id="CHEBI:30616"/>
        <dbReference type="ChEBI" id="CHEBI:46858"/>
        <dbReference type="ChEBI" id="CHEBI:61978"/>
        <dbReference type="ChEBI" id="CHEBI:456216"/>
        <dbReference type="EC" id="2.7.10.1"/>
    </reaction>
</comment>
<keyword evidence="30" id="KW-1185">Reference proteome</keyword>
<feature type="domain" description="Fibronectin type-III" evidence="28">
    <location>
        <begin position="568"/>
        <end position="661"/>
    </location>
</feature>
<protein>
    <recommendedName>
        <fullName evidence="2">receptor protein-tyrosine kinase</fullName>
        <ecNumber evidence="2">2.7.10.1</ecNumber>
    </recommendedName>
</protein>
<evidence type="ECO:0000256" key="24">
    <source>
        <dbReference type="SAM" id="Phobius"/>
    </source>
</evidence>
<dbReference type="InterPro" id="IPR036116">
    <property type="entry name" value="FN3_sf"/>
</dbReference>
<reference evidence="30" key="1">
    <citation type="journal article" date="2013" name="Nat. Genet.">
        <title>The draft genomes of soft-shell turtle and green sea turtle yield insights into the development and evolution of the turtle-specific body plan.</title>
        <authorList>
            <person name="Wang Z."/>
            <person name="Pascual-Anaya J."/>
            <person name="Zadissa A."/>
            <person name="Li W."/>
            <person name="Niimura Y."/>
            <person name="Huang Z."/>
            <person name="Li C."/>
            <person name="White S."/>
            <person name="Xiong Z."/>
            <person name="Fang D."/>
            <person name="Wang B."/>
            <person name="Ming Y."/>
            <person name="Chen Y."/>
            <person name="Zheng Y."/>
            <person name="Kuraku S."/>
            <person name="Pignatelli M."/>
            <person name="Herrero J."/>
            <person name="Beal K."/>
            <person name="Nozawa M."/>
            <person name="Li Q."/>
            <person name="Wang J."/>
            <person name="Zhang H."/>
            <person name="Yu L."/>
            <person name="Shigenobu S."/>
            <person name="Wang J."/>
            <person name="Liu J."/>
            <person name="Flicek P."/>
            <person name="Searle S."/>
            <person name="Wang J."/>
            <person name="Kuratani S."/>
            <person name="Yin Y."/>
            <person name="Aken B."/>
            <person name="Zhang G."/>
            <person name="Irie N."/>
        </authorList>
    </citation>
    <scope>NUCLEOTIDE SEQUENCE [LARGE SCALE GENOMIC DNA]</scope>
</reference>
<evidence type="ECO:0000256" key="21">
    <source>
        <dbReference type="PROSITE-ProRule" id="PRU00076"/>
    </source>
</evidence>
<dbReference type="FunFam" id="1.10.510.10:FF:000123">
    <property type="entry name" value="Tyrosine-protein kinase receptor Tie-1"/>
    <property type="match status" value="1"/>
</dbReference>
<dbReference type="SUPFAM" id="SSF57184">
    <property type="entry name" value="Growth factor receptor domain"/>
    <property type="match status" value="1"/>
</dbReference>
<evidence type="ECO:0000256" key="7">
    <source>
        <dbReference type="ARBA" id="ARBA00022692"/>
    </source>
</evidence>
<dbReference type="InterPro" id="IPR013151">
    <property type="entry name" value="Immunoglobulin_dom"/>
</dbReference>
<gene>
    <name evidence="29" type="ORF">UY3_08665</name>
</gene>
<evidence type="ECO:0000256" key="1">
    <source>
        <dbReference type="ARBA" id="ARBA00004251"/>
    </source>
</evidence>
<dbReference type="GO" id="GO:0043235">
    <property type="term" value="C:receptor complex"/>
    <property type="evidence" value="ECO:0007669"/>
    <property type="project" value="TreeGrafter"/>
</dbReference>
<dbReference type="InterPro" id="IPR050122">
    <property type="entry name" value="RTK"/>
</dbReference>
<dbReference type="PROSITE" id="PS00107">
    <property type="entry name" value="PROTEIN_KINASE_ATP"/>
    <property type="match status" value="1"/>
</dbReference>
<evidence type="ECO:0000313" key="29">
    <source>
        <dbReference type="EMBL" id="EMP34160.1"/>
    </source>
</evidence>
<evidence type="ECO:0000256" key="15">
    <source>
        <dbReference type="ARBA" id="ARBA00023137"/>
    </source>
</evidence>
<evidence type="ECO:0000259" key="26">
    <source>
        <dbReference type="PROSITE" id="PS50026"/>
    </source>
</evidence>
<dbReference type="PROSITE" id="PS50026">
    <property type="entry name" value="EGF_3"/>
    <property type="match status" value="2"/>
</dbReference>
<dbReference type="GO" id="GO:0007169">
    <property type="term" value="P:cell surface receptor protein tyrosine kinase signaling pathway"/>
    <property type="evidence" value="ECO:0007669"/>
    <property type="project" value="TreeGrafter"/>
</dbReference>
<dbReference type="EMBL" id="KB533688">
    <property type="protein sequence ID" value="EMP34160.1"/>
    <property type="molecule type" value="Genomic_DNA"/>
</dbReference>
<dbReference type="FunFam" id="2.170.300.10:FF:000041">
    <property type="entry name" value="Tyrosine protein kinase receptor tie-1, putative"/>
    <property type="match status" value="1"/>
</dbReference>
<evidence type="ECO:0000256" key="20">
    <source>
        <dbReference type="ARBA" id="ARBA00051243"/>
    </source>
</evidence>
<dbReference type="GO" id="GO:0045766">
    <property type="term" value="P:positive regulation of angiogenesis"/>
    <property type="evidence" value="ECO:0007669"/>
    <property type="project" value="TreeGrafter"/>
</dbReference>
<dbReference type="FunFam" id="2.60.40.10:FF:000597">
    <property type="entry name" value="tyrosine-protein kinase receptor Tie-1 isoform X1"/>
    <property type="match status" value="1"/>
</dbReference>
<evidence type="ECO:0000256" key="12">
    <source>
        <dbReference type="ARBA" id="ARBA00022840"/>
    </source>
</evidence>
<dbReference type="SMART" id="SM00060">
    <property type="entry name" value="FN3"/>
    <property type="match status" value="3"/>
</dbReference>
<keyword evidence="14 24" id="KW-0472">Membrane</keyword>
<dbReference type="GO" id="GO:0004714">
    <property type="term" value="F:transmembrane receptor protein tyrosine kinase activity"/>
    <property type="evidence" value="ECO:0007669"/>
    <property type="project" value="UniProtKB-EC"/>
</dbReference>
<evidence type="ECO:0000256" key="6">
    <source>
        <dbReference type="ARBA" id="ARBA00022679"/>
    </source>
</evidence>
<keyword evidence="6" id="KW-0808">Transferase</keyword>
<dbReference type="FunFam" id="2.60.40.10:FF:001615">
    <property type="entry name" value="Tyrosine-protein kinase receptor Tie-1 isoform B"/>
    <property type="match status" value="1"/>
</dbReference>
<dbReference type="GO" id="GO:0005886">
    <property type="term" value="C:plasma membrane"/>
    <property type="evidence" value="ECO:0007669"/>
    <property type="project" value="UniProtKB-SubCell"/>
</dbReference>
<feature type="transmembrane region" description="Helical" evidence="24">
    <location>
        <begin position="684"/>
        <end position="709"/>
    </location>
</feature>
<keyword evidence="18" id="KW-0325">Glycoprotein</keyword>
<evidence type="ECO:0000313" key="30">
    <source>
        <dbReference type="Proteomes" id="UP000031443"/>
    </source>
</evidence>
<dbReference type="Pfam" id="PF00041">
    <property type="entry name" value="fn3"/>
    <property type="match status" value="1"/>
</dbReference>
<dbReference type="Pfam" id="PF00047">
    <property type="entry name" value="ig"/>
    <property type="match status" value="1"/>
</dbReference>